<name>A0A1G6ZFW5_9FLAO</name>
<proteinExistence type="predicted"/>
<keyword evidence="3" id="KW-1185">Reference proteome</keyword>
<evidence type="ECO:0000313" key="2">
    <source>
        <dbReference type="EMBL" id="SDE01528.1"/>
    </source>
</evidence>
<evidence type="ECO:0000313" key="3">
    <source>
        <dbReference type="Proteomes" id="UP000198517"/>
    </source>
</evidence>
<sequence length="155" mass="17564">MKKISFSAALLLAITFSFSVAAHNRNNDSKIEISTALNLPVSGVYEWDFEIPGLGTEKSTITFSNTIVLQEMKGKAYNTKYRMKVVSYDSKTKKIVLEGVDSKKGKYYAMFLKDITSKSTMIYKAEFETKSDADKFARPADDNKENHGWNIYTKK</sequence>
<dbReference type="RefSeq" id="WP_092735801.1">
    <property type="nucleotide sequence ID" value="NZ_FNAS01000002.1"/>
</dbReference>
<dbReference type="AlphaFoldDB" id="A0A1G6ZFW5"/>
<evidence type="ECO:0000256" key="1">
    <source>
        <dbReference type="SAM" id="SignalP"/>
    </source>
</evidence>
<dbReference type="OrthoDB" id="9876223at2"/>
<reference evidence="2 3" key="1">
    <citation type="submission" date="2016-10" db="EMBL/GenBank/DDBJ databases">
        <authorList>
            <person name="de Groot N.N."/>
        </authorList>
    </citation>
    <scope>NUCLEOTIDE SEQUENCE [LARGE SCALE GENOMIC DNA]</scope>
    <source>
        <strain evidence="2 3">DSM 24015</strain>
    </source>
</reference>
<dbReference type="STRING" id="1071918.SAMN05421544_10273"/>
<feature type="chain" id="PRO_5011562956" evidence="1">
    <location>
        <begin position="22"/>
        <end position="155"/>
    </location>
</feature>
<keyword evidence="1" id="KW-0732">Signal</keyword>
<feature type="signal peptide" evidence="1">
    <location>
        <begin position="1"/>
        <end position="21"/>
    </location>
</feature>
<accession>A0A1G6ZFW5</accession>
<protein>
    <submittedName>
        <fullName evidence="2">Uncharacterized protein</fullName>
    </submittedName>
</protein>
<dbReference type="Proteomes" id="UP000198517">
    <property type="component" value="Unassembled WGS sequence"/>
</dbReference>
<gene>
    <name evidence="2" type="ORF">SAMN05421544_10273</name>
</gene>
<dbReference type="EMBL" id="FNAS01000002">
    <property type="protein sequence ID" value="SDE01528.1"/>
    <property type="molecule type" value="Genomic_DNA"/>
</dbReference>
<organism evidence="2 3">
    <name type="scientific">Riemerella columbipharyngis</name>
    <dbReference type="NCBI Taxonomy" id="1071918"/>
    <lineage>
        <taxon>Bacteria</taxon>
        <taxon>Pseudomonadati</taxon>
        <taxon>Bacteroidota</taxon>
        <taxon>Flavobacteriia</taxon>
        <taxon>Flavobacteriales</taxon>
        <taxon>Weeksellaceae</taxon>
        <taxon>Riemerella</taxon>
    </lineage>
</organism>